<comment type="caution">
    <text evidence="5">The sequence shown here is derived from an EMBL/GenBank/DDBJ whole genome shotgun (WGS) entry which is preliminary data.</text>
</comment>
<dbReference type="EMBL" id="JAFREL020000002">
    <property type="protein sequence ID" value="MEO1770396.1"/>
    <property type="molecule type" value="Genomic_DNA"/>
</dbReference>
<keyword evidence="2" id="KW-0732">Signal</keyword>
<feature type="transmembrane region" description="Helical" evidence="1">
    <location>
        <begin position="313"/>
        <end position="334"/>
    </location>
</feature>
<evidence type="ECO:0000259" key="3">
    <source>
        <dbReference type="Pfam" id="PF06030"/>
    </source>
</evidence>
<evidence type="ECO:0000313" key="5">
    <source>
        <dbReference type="EMBL" id="MEO1770396.1"/>
    </source>
</evidence>
<dbReference type="Proteomes" id="UP000664357">
    <property type="component" value="Unassembled WGS sequence"/>
</dbReference>
<accession>A0ABV0EPB5</accession>
<protein>
    <recommendedName>
        <fullName evidence="7">DUF3324 domain-containing protein</fullName>
    </recommendedName>
</protein>
<evidence type="ECO:0000259" key="4">
    <source>
        <dbReference type="Pfam" id="PF11797"/>
    </source>
</evidence>
<evidence type="ECO:0000256" key="1">
    <source>
        <dbReference type="SAM" id="Phobius"/>
    </source>
</evidence>
<keyword evidence="6" id="KW-1185">Reference proteome</keyword>
<evidence type="ECO:0000256" key="2">
    <source>
        <dbReference type="SAM" id="SignalP"/>
    </source>
</evidence>
<dbReference type="Pfam" id="PF11797">
    <property type="entry name" value="WxLIP_HBD"/>
    <property type="match status" value="1"/>
</dbReference>
<evidence type="ECO:0000313" key="6">
    <source>
        <dbReference type="Proteomes" id="UP000664357"/>
    </source>
</evidence>
<keyword evidence="1" id="KW-0812">Transmembrane</keyword>
<reference evidence="5 6" key="1">
    <citation type="submission" date="2021-03" db="EMBL/GenBank/DDBJ databases">
        <authorList>
            <person name="Gilmore M.S."/>
            <person name="Schwartzman J."/>
            <person name="Van Tyne D."/>
            <person name="Martin M."/>
            <person name="Earl A.M."/>
            <person name="Manson A.L."/>
            <person name="Straub T."/>
            <person name="Salamzade R."/>
            <person name="Saavedra J."/>
            <person name="Lebreton F."/>
            <person name="Prichula J."/>
            <person name="Schaufler K."/>
            <person name="Gaca A."/>
            <person name="Sgardioli B."/>
            <person name="Wagenaar J."/>
            <person name="Strong T."/>
        </authorList>
    </citation>
    <scope>NUCLEOTIDE SEQUENCE [LARGE SCALE GENOMIC DNA]</scope>
    <source>
        <strain evidence="5 6">665A</strain>
    </source>
</reference>
<dbReference type="InterPro" id="IPR021759">
    <property type="entry name" value="WxLIP_HBD"/>
</dbReference>
<feature type="signal peptide" evidence="2">
    <location>
        <begin position="1"/>
        <end position="25"/>
    </location>
</feature>
<feature type="domain" description="WxL Interacting Protein host binding" evidence="4">
    <location>
        <begin position="165"/>
        <end position="301"/>
    </location>
</feature>
<dbReference type="InterPro" id="IPR010317">
    <property type="entry name" value="WxLIP_PGBD"/>
</dbReference>
<gene>
    <name evidence="5" type="ORF">JZO67_002348</name>
</gene>
<feature type="chain" id="PRO_5045923916" description="DUF3324 domain-containing protein" evidence="2">
    <location>
        <begin position="26"/>
        <end position="337"/>
    </location>
</feature>
<evidence type="ECO:0008006" key="7">
    <source>
        <dbReference type="Google" id="ProtNLM"/>
    </source>
</evidence>
<keyword evidence="1" id="KW-0472">Membrane</keyword>
<keyword evidence="1" id="KW-1133">Transmembrane helix</keyword>
<dbReference type="Pfam" id="PF06030">
    <property type="entry name" value="WxLIP_PGBD"/>
    <property type="match status" value="1"/>
</dbReference>
<sequence>MKFKIKFIISILFLSIAFFPAFVNAENVQKDKASTKELGFTVQAVLPENQIDHSSSFFDLLLDSMEQTVEVEVISTRKEPVTVTIGVSNAGTSNAGEIVYTDTEKTKDKTLVEPVTDLVTSDQKEIQIENYETKKCSFKIKPPQQKINGARIGALSFMSKISESDQQVQSVYGYRIGMILLEEDTFYKDGNALNLQQVRPNIINGRKVIEAQLQNPQPKILEPLTVETVLKKKGEDKVLKHEKVSNMRMAPNSHFSFLTNWGLDKFKKGTYVLSIRASSSENKWAWEKEFSINADQAQKLEKNAAYKITYPKWVIYAAIAMVILTLGLFSYLLFRRN</sequence>
<organism evidence="5 6">
    <name type="scientific">Candidatus Enterococcus ferrettii</name>
    <dbReference type="NCBI Taxonomy" id="2815324"/>
    <lineage>
        <taxon>Bacteria</taxon>
        <taxon>Bacillati</taxon>
        <taxon>Bacillota</taxon>
        <taxon>Bacilli</taxon>
        <taxon>Lactobacillales</taxon>
        <taxon>Enterococcaceae</taxon>
        <taxon>Enterococcus</taxon>
    </lineage>
</organism>
<name>A0ABV0EPB5_9ENTE</name>
<proteinExistence type="predicted"/>
<feature type="domain" description="WxL Interacting Protein peptidoglycan binding" evidence="3">
    <location>
        <begin position="40"/>
        <end position="157"/>
    </location>
</feature>
<reference evidence="5 6" key="2">
    <citation type="submission" date="2024-02" db="EMBL/GenBank/DDBJ databases">
        <title>The Genome Sequence of Enterococcus sp. DIV0159.</title>
        <authorList>
            <person name="Earl A."/>
            <person name="Manson A."/>
            <person name="Gilmore M."/>
            <person name="Sanders J."/>
            <person name="Shea T."/>
            <person name="Howe W."/>
            <person name="Livny J."/>
            <person name="Cuomo C."/>
            <person name="Neafsey D."/>
            <person name="Birren B."/>
        </authorList>
    </citation>
    <scope>NUCLEOTIDE SEQUENCE [LARGE SCALE GENOMIC DNA]</scope>
    <source>
        <strain evidence="5 6">665A</strain>
    </source>
</reference>